<evidence type="ECO:0000313" key="14">
    <source>
        <dbReference type="Proteomes" id="UP000053641"/>
    </source>
</evidence>
<dbReference type="AlphaFoldDB" id="A0A099ZHM3"/>
<keyword evidence="8" id="KW-0393">Immunoglobulin domain</keyword>
<dbReference type="Gene3D" id="2.60.40.10">
    <property type="entry name" value="Immunoglobulins"/>
    <property type="match status" value="1"/>
</dbReference>
<evidence type="ECO:0000256" key="10">
    <source>
        <dbReference type="SAM" id="MobiDB-lite"/>
    </source>
</evidence>
<comment type="similarity">
    <text evidence="9">Belongs to the immunoglobulin superfamily. TIM family.</text>
</comment>
<dbReference type="PANTHER" id="PTHR46608:SF3">
    <property type="entry name" value="T-CELL IMMUNOGLOBULIN AND MUCIN DOMAIN-CONTAINING PROTEIN 4"/>
    <property type="match status" value="1"/>
</dbReference>
<feature type="non-terminal residue" evidence="13">
    <location>
        <position position="230"/>
    </location>
</feature>
<dbReference type="PANTHER" id="PTHR46608">
    <property type="entry name" value="T-CELL IMMUNOGLOBULIN AND MUCIN DOMAIN-CONTAINING PROTEIN 4"/>
    <property type="match status" value="1"/>
</dbReference>
<dbReference type="Pfam" id="PF07686">
    <property type="entry name" value="V-set"/>
    <property type="match status" value="1"/>
</dbReference>
<dbReference type="STRING" id="94827.A0A099ZHM3"/>
<evidence type="ECO:0000256" key="8">
    <source>
        <dbReference type="ARBA" id="ARBA00023319"/>
    </source>
</evidence>
<reference evidence="13 14" key="1">
    <citation type="submission" date="2014-06" db="EMBL/GenBank/DDBJ databases">
        <title>Genome evolution of avian class.</title>
        <authorList>
            <person name="Zhang G."/>
            <person name="Li C."/>
        </authorList>
    </citation>
    <scope>NUCLEOTIDE SEQUENCE [LARGE SCALE GENOMIC DNA]</scope>
    <source>
        <strain evidence="13">BGI_N309</strain>
    </source>
</reference>
<dbReference type="GO" id="GO:0060097">
    <property type="term" value="P:cytoskeletal rearrangement involved in phagocytosis, engulfment"/>
    <property type="evidence" value="ECO:0007669"/>
    <property type="project" value="TreeGrafter"/>
</dbReference>
<dbReference type="SUPFAM" id="SSF48726">
    <property type="entry name" value="Immunoglobulin"/>
    <property type="match status" value="1"/>
</dbReference>
<protein>
    <recommendedName>
        <fullName evidence="12">Ig-like domain-containing protein</fullName>
    </recommendedName>
</protein>
<dbReference type="InterPro" id="IPR003599">
    <property type="entry name" value="Ig_sub"/>
</dbReference>
<evidence type="ECO:0000256" key="9">
    <source>
        <dbReference type="ARBA" id="ARBA00038203"/>
    </source>
</evidence>
<gene>
    <name evidence="13" type="ORF">N309_10820</name>
</gene>
<evidence type="ECO:0000259" key="12">
    <source>
        <dbReference type="PROSITE" id="PS50835"/>
    </source>
</evidence>
<keyword evidence="6" id="KW-1015">Disulfide bond</keyword>
<feature type="region of interest" description="Disordered" evidence="10">
    <location>
        <begin position="132"/>
        <end position="151"/>
    </location>
</feature>
<keyword evidence="5 11" id="KW-0472">Membrane</keyword>
<evidence type="ECO:0000256" key="7">
    <source>
        <dbReference type="ARBA" id="ARBA00023180"/>
    </source>
</evidence>
<keyword evidence="7" id="KW-0325">Glycoprotein</keyword>
<dbReference type="EMBL" id="KL893849">
    <property type="protein sequence ID" value="KGL81286.1"/>
    <property type="molecule type" value="Genomic_DNA"/>
</dbReference>
<dbReference type="PROSITE" id="PS50835">
    <property type="entry name" value="IG_LIKE"/>
    <property type="match status" value="1"/>
</dbReference>
<evidence type="ECO:0000256" key="6">
    <source>
        <dbReference type="ARBA" id="ARBA00023157"/>
    </source>
</evidence>
<feature type="non-terminal residue" evidence="13">
    <location>
        <position position="1"/>
    </location>
</feature>
<evidence type="ECO:0000313" key="13">
    <source>
        <dbReference type="EMBL" id="KGL81286.1"/>
    </source>
</evidence>
<dbReference type="InterPro" id="IPR007110">
    <property type="entry name" value="Ig-like_dom"/>
</dbReference>
<keyword evidence="2 11" id="KW-0812">Transmembrane</keyword>
<accession>A0A099ZHM3</accession>
<keyword evidence="4 11" id="KW-1133">Transmembrane helix</keyword>
<evidence type="ECO:0000256" key="1">
    <source>
        <dbReference type="ARBA" id="ARBA00004479"/>
    </source>
</evidence>
<dbReference type="GO" id="GO:0043277">
    <property type="term" value="P:apoptotic cell clearance"/>
    <property type="evidence" value="ECO:0007669"/>
    <property type="project" value="TreeGrafter"/>
</dbReference>
<evidence type="ECO:0000256" key="11">
    <source>
        <dbReference type="SAM" id="Phobius"/>
    </source>
</evidence>
<keyword evidence="14" id="KW-1185">Reference proteome</keyword>
<dbReference type="SMART" id="SM00409">
    <property type="entry name" value="IG"/>
    <property type="match status" value="1"/>
</dbReference>
<comment type="subcellular location">
    <subcellularLocation>
        <location evidence="1">Membrane</location>
        <topology evidence="1">Single-pass type I membrane protein</topology>
    </subcellularLocation>
</comment>
<name>A0A099ZHM3_TINGU</name>
<feature type="transmembrane region" description="Helical" evidence="11">
    <location>
        <begin position="210"/>
        <end position="229"/>
    </location>
</feature>
<dbReference type="InterPro" id="IPR013783">
    <property type="entry name" value="Ig-like_fold"/>
</dbReference>
<evidence type="ECO:0000256" key="4">
    <source>
        <dbReference type="ARBA" id="ARBA00022989"/>
    </source>
</evidence>
<organism evidence="13 14">
    <name type="scientific">Tinamus guttatus</name>
    <name type="common">White-throated tinamou</name>
    <dbReference type="NCBI Taxonomy" id="94827"/>
    <lineage>
        <taxon>Eukaryota</taxon>
        <taxon>Metazoa</taxon>
        <taxon>Chordata</taxon>
        <taxon>Craniata</taxon>
        <taxon>Vertebrata</taxon>
        <taxon>Euteleostomi</taxon>
        <taxon>Archelosauria</taxon>
        <taxon>Archosauria</taxon>
        <taxon>Dinosauria</taxon>
        <taxon>Saurischia</taxon>
        <taxon>Theropoda</taxon>
        <taxon>Coelurosauria</taxon>
        <taxon>Aves</taxon>
        <taxon>Palaeognathae</taxon>
        <taxon>Tinamiformes</taxon>
        <taxon>Tinamidae</taxon>
        <taxon>Tinamus</taxon>
    </lineage>
</organism>
<dbReference type="GO" id="GO:0016020">
    <property type="term" value="C:membrane"/>
    <property type="evidence" value="ECO:0007669"/>
    <property type="project" value="UniProtKB-SubCell"/>
</dbReference>
<sequence>CTHCSTFVFLPTGSAVSGSVVTGVVGQNILVPCSYPVTRDTDITTMCWGRGRCPSSKCSQTIIWTDGRQVTQRGSKRYQLRGNLLQGDVSLTIVDAKEADSGMYCCRVEIPGLFNDQIINQRVVVHKARITTPSPHTHTSEQTSAPGTATDSSLTVTVTWPLESLSEDPQTVYDPSLITSFFSDWSDITTDLQNVSVSAHSAQYSGKGTYIGIGISVVLLVILILALFLS</sequence>
<evidence type="ECO:0000256" key="5">
    <source>
        <dbReference type="ARBA" id="ARBA00023136"/>
    </source>
</evidence>
<dbReference type="Proteomes" id="UP000053641">
    <property type="component" value="Unassembled WGS sequence"/>
</dbReference>
<dbReference type="InterPro" id="IPR036179">
    <property type="entry name" value="Ig-like_dom_sf"/>
</dbReference>
<evidence type="ECO:0000256" key="2">
    <source>
        <dbReference type="ARBA" id="ARBA00022692"/>
    </source>
</evidence>
<dbReference type="FunFam" id="2.60.40.10:FF:000774">
    <property type="entry name" value="Hepatitis A virus cellular receptor 1"/>
    <property type="match status" value="1"/>
</dbReference>
<evidence type="ECO:0000256" key="3">
    <source>
        <dbReference type="ARBA" id="ARBA00022729"/>
    </source>
</evidence>
<keyword evidence="3" id="KW-0732">Signal</keyword>
<feature type="domain" description="Ig-like" evidence="12">
    <location>
        <begin position="11"/>
        <end position="131"/>
    </location>
</feature>
<dbReference type="GO" id="GO:0001786">
    <property type="term" value="F:phosphatidylserine binding"/>
    <property type="evidence" value="ECO:0007669"/>
    <property type="project" value="TreeGrafter"/>
</dbReference>
<dbReference type="InterPro" id="IPR013106">
    <property type="entry name" value="Ig_V-set"/>
</dbReference>
<proteinExistence type="inferred from homology"/>